<dbReference type="InterPro" id="IPR013783">
    <property type="entry name" value="Ig-like_fold"/>
</dbReference>
<dbReference type="SUPFAM" id="SSF141072">
    <property type="entry name" value="CalX-like"/>
    <property type="match status" value="2"/>
</dbReference>
<dbReference type="Pfam" id="PF03160">
    <property type="entry name" value="Calx-beta"/>
    <property type="match status" value="2"/>
</dbReference>
<evidence type="ECO:0000256" key="1">
    <source>
        <dbReference type="ARBA" id="ARBA00022729"/>
    </source>
</evidence>
<feature type="domain" description="Dystroglycan-type cadherin-like" evidence="6">
    <location>
        <begin position="1558"/>
        <end position="1648"/>
    </location>
</feature>
<evidence type="ECO:0000256" key="4">
    <source>
        <dbReference type="SAM" id="MobiDB-lite"/>
    </source>
</evidence>
<reference evidence="7 8" key="1">
    <citation type="submission" date="2018-08" db="EMBL/GenBank/DDBJ databases">
        <title>Fibrisoma montanum sp. nov., isolated from Danxia mountain soil.</title>
        <authorList>
            <person name="Huang Y."/>
        </authorList>
    </citation>
    <scope>NUCLEOTIDE SEQUENCE [LARGE SCALE GENOMIC DNA]</scope>
    <source>
        <strain evidence="7 8">HYT19</strain>
    </source>
</reference>
<dbReference type="GO" id="GO:0016020">
    <property type="term" value="C:membrane"/>
    <property type="evidence" value="ECO:0007669"/>
    <property type="project" value="InterPro"/>
</dbReference>
<dbReference type="Gene3D" id="2.60.40.10">
    <property type="entry name" value="Immunoglobulins"/>
    <property type="match status" value="3"/>
</dbReference>
<name>A0A418M6K1_9BACT</name>
<dbReference type="Pfam" id="PF19580">
    <property type="entry name" value="Exo_endo_phos_3"/>
    <property type="match status" value="1"/>
</dbReference>
<feature type="domain" description="Calx-beta" evidence="5">
    <location>
        <begin position="358"/>
        <end position="456"/>
    </location>
</feature>
<dbReference type="GO" id="GO:0005509">
    <property type="term" value="F:calcium ion binding"/>
    <property type="evidence" value="ECO:0007669"/>
    <property type="project" value="InterPro"/>
</dbReference>
<accession>A0A418M6K1</accession>
<evidence type="ECO:0000259" key="6">
    <source>
        <dbReference type="SMART" id="SM00736"/>
    </source>
</evidence>
<gene>
    <name evidence="7" type="ORF">DYU11_19400</name>
</gene>
<dbReference type="OrthoDB" id="9800417at2"/>
<dbReference type="EMBL" id="QXED01000005">
    <property type="protein sequence ID" value="RIV21569.1"/>
    <property type="molecule type" value="Genomic_DNA"/>
</dbReference>
<feature type="domain" description="Dystroglycan-type cadherin-like" evidence="6">
    <location>
        <begin position="1368"/>
        <end position="1458"/>
    </location>
</feature>
<keyword evidence="2" id="KW-0677">Repeat</keyword>
<dbReference type="InterPro" id="IPR005135">
    <property type="entry name" value="Endo/exonuclease/phosphatase"/>
</dbReference>
<dbReference type="InterPro" id="IPR006644">
    <property type="entry name" value="Cadg"/>
</dbReference>
<dbReference type="InterPro" id="IPR015919">
    <property type="entry name" value="Cadherin-like_sf"/>
</dbReference>
<dbReference type="SMART" id="SM00736">
    <property type="entry name" value="CADG"/>
    <property type="match status" value="3"/>
</dbReference>
<feature type="domain" description="Dystroglycan-type cadherin-like" evidence="6">
    <location>
        <begin position="1175"/>
        <end position="1267"/>
    </location>
</feature>
<dbReference type="InterPro" id="IPR038081">
    <property type="entry name" value="CalX-like_sf"/>
</dbReference>
<sequence>MNKQLRQTMQIWLWLMVLLLAPVSAVWAQVSFGPGSFTVSQNFNSLITSSNGTFTQNSTLPGVYGERTGTGTTIVANDGSSNAGNLYSYGTGTETDRALGSVGSGNAAAGNFTYGYRLKNETGSTITSLRVQYTGEQWRNGAAAAQTVAFSYLVSASPITTTTPGSALPTGYTAVSGLDFTSPITGGSAGPLNGNLDANRTVKDVTIDVSIPNGSEVMLRWYDPDHTGSDHGLSIDDLTVTATTAGPAVPGLAINDVSLNEGNSGTTTFEFTVSLSSPAGPGGVTFDIATADNTATSSDNDYVVNSLTGQTIPAGSSTYSFFVTVNGDVSSESNETFFVNITNVTGASLTDGQGQGTIINDDVPTGPVVSIAATDAAGAEAGQDPITFTISRTGAVTDPLDVTYTVGGTATNGTDYTPTLSGTVTIPAAQSAVAITITPTDDNVSDANETVILTLVDGVPYDLGATTSATATITDNDVIRIHDIQGAGHVSTLNGQQVIGVPGIVTVVRSNGFYMEDPNPDGNDNTSEGIFVFTSSASGRTVGESVTVSGTVNEFRPGSDAENLSTTQIISPTVTVVSSGNPLPAPTVISANSGPGIRTIPNRVISNDFPQNGDVEQSVFDPAQDGIDFYESLEGMRVQINNPVTTGLLNTNNEIWVLADGGAGASGVNSRGSITVSGNDATDVNNAFGDNSDFNPESIQIDDVLAATNTLDNANSGTQLNTIVGVVDYAFGEYEILTTSAVSIATSSTLTKEATSVTGTANQLTVATFNVENLDPSDGAARFNALASAIIDNLKSPDIISLEEIQDNNGATNDAVVDAGTTFQTLINAIASAGGPTYQFRQINPVDDTNGGEPGGNIRVGFLFNPNRVTFVDRPGGNATTPTSVSNASGNPQLTLSPGLIDPTNSAFTGSRKPLVGEFVFNGQTVFVIGNHFTSRGGSDALYERIQPPTQGGQSARESQAAIVNQFVDNLLAVNPNANVAVVGDFNEFQFFPAMQILEGEVQGQTKVLNNLVETLPVNERFTYNFEGNAQAIDHILVSNGLFSKLDAFDVVHINSEFTDQLSDHDPLVARFTIAPVATPLALTLTASPNQILTTGTTTLSATVSGGTTPYSFAFAGPGTITQSPTSNTASVSGLSTGVQTFTVTVTDATAPTSQTITGTVSVTVSEAPPTNTAPTTTGIANQTATVGQPFSLNVASAFSDAETPNALTITASGLPAELSLSNGVISGTPSTTVGSPFTVTVTATDPGSLTASTQFTLTINPAPVVSGPFAITGVTTVNCFTITANQRQVVFNPQYSGLNGQPVSFSVANEFLPTTQPGPYSLNLYTDNPTIVLKATQQGTPTEASFTYNWLAACNNNQGGGTTNTAPTTTGIANQTATAGQPFSLNVASSFNDAETPGSLSFTASGLPDGLSLTNGVISGTPSTTGVSTVSVRATDPGNLFVETSFTLNVVNPISGGSFAITSVTTVNCFTITANRRQVVFNPQYSGLNGQPVSFSVVNELVPTTQPGPYSLELYTDNPTIVLKATQQGTPTEASFTYNWLAACNNNQGGGTTNTAPTTTGIANQTATAGQPFSLNVASSFTDTETPNGLSFAATNLPDGLSLTNGVISGTPSTTGVSAVTVTATDPGSLTASTQFTLTVVNPVDGGGSFAITGVTTVSCQSLSANLRRVTFNPQYSGLNGQPVSFSVVNEFLPTTQPGPYSLNLYTDNPTIVLKATQQGTPTEASFTYNWLAACNSQNARMAAPESAPLSVSVLGNPTSNESVEFEVRGAAGQSLTLRVTDLQGRIQSETAVKQASSVERHQLHLGRSSGMYLLQVSTPTQTKLVKVVRQ</sequence>
<dbReference type="InterPro" id="IPR036691">
    <property type="entry name" value="Endo/exonu/phosph_ase_sf"/>
</dbReference>
<comment type="caution">
    <text evidence="7">The sequence shown here is derived from an EMBL/GenBank/DDBJ whole genome shotgun (WGS) entry which is preliminary data.</text>
</comment>
<keyword evidence="3" id="KW-0106">Calcium</keyword>
<dbReference type="InterPro" id="IPR003644">
    <property type="entry name" value="Calx_beta"/>
</dbReference>
<dbReference type="GO" id="GO:0003824">
    <property type="term" value="F:catalytic activity"/>
    <property type="evidence" value="ECO:0007669"/>
    <property type="project" value="InterPro"/>
</dbReference>
<dbReference type="PANTHER" id="PTHR42834">
    <property type="entry name" value="ENDONUCLEASE/EXONUCLEASE/PHOSPHATASE FAMILY PROTEIN (AFU_ORTHOLOGUE AFUA_3G09210)"/>
    <property type="match status" value="1"/>
</dbReference>
<dbReference type="CDD" id="cd04486">
    <property type="entry name" value="YhcR_OBF_like"/>
    <property type="match status" value="1"/>
</dbReference>
<dbReference type="Pfam" id="PF05345">
    <property type="entry name" value="He_PIG"/>
    <property type="match status" value="3"/>
</dbReference>
<dbReference type="GO" id="GO:0007154">
    <property type="term" value="P:cell communication"/>
    <property type="evidence" value="ECO:0007669"/>
    <property type="project" value="InterPro"/>
</dbReference>
<dbReference type="RefSeq" id="WP_119669360.1">
    <property type="nucleotide sequence ID" value="NZ_QXED01000005.1"/>
</dbReference>
<proteinExistence type="predicted"/>
<evidence type="ECO:0000259" key="5">
    <source>
        <dbReference type="SMART" id="SM00237"/>
    </source>
</evidence>
<evidence type="ECO:0000313" key="7">
    <source>
        <dbReference type="EMBL" id="RIV21569.1"/>
    </source>
</evidence>
<keyword evidence="8" id="KW-1185">Reference proteome</keyword>
<feature type="compositionally biased region" description="Polar residues" evidence="4">
    <location>
        <begin position="878"/>
        <end position="896"/>
    </location>
</feature>
<feature type="region of interest" description="Disordered" evidence="4">
    <location>
        <begin position="876"/>
        <end position="899"/>
    </location>
</feature>
<dbReference type="Gene3D" id="2.60.40.2030">
    <property type="match status" value="2"/>
</dbReference>
<evidence type="ECO:0000256" key="3">
    <source>
        <dbReference type="ARBA" id="ARBA00022837"/>
    </source>
</evidence>
<keyword evidence="1" id="KW-0732">Signal</keyword>
<evidence type="ECO:0000313" key="8">
    <source>
        <dbReference type="Proteomes" id="UP000283523"/>
    </source>
</evidence>
<dbReference type="SUPFAM" id="SSF49313">
    <property type="entry name" value="Cadherin-like"/>
    <property type="match status" value="3"/>
</dbReference>
<evidence type="ECO:0000256" key="2">
    <source>
        <dbReference type="ARBA" id="ARBA00022737"/>
    </source>
</evidence>
<dbReference type="InterPro" id="IPR026444">
    <property type="entry name" value="Secre_tail"/>
</dbReference>
<organism evidence="7 8">
    <name type="scientific">Fibrisoma montanum</name>
    <dbReference type="NCBI Taxonomy" id="2305895"/>
    <lineage>
        <taxon>Bacteria</taxon>
        <taxon>Pseudomonadati</taxon>
        <taxon>Bacteroidota</taxon>
        <taxon>Cytophagia</taxon>
        <taxon>Cytophagales</taxon>
        <taxon>Spirosomataceae</taxon>
        <taxon>Fibrisoma</taxon>
    </lineage>
</organism>
<dbReference type="Gene3D" id="3.60.10.10">
    <property type="entry name" value="Endonuclease/exonuclease/phosphatase"/>
    <property type="match status" value="1"/>
</dbReference>
<dbReference type="NCBIfam" id="TIGR04183">
    <property type="entry name" value="Por_Secre_tail"/>
    <property type="match status" value="1"/>
</dbReference>
<dbReference type="SMART" id="SM00237">
    <property type="entry name" value="Calx_beta"/>
    <property type="match status" value="1"/>
</dbReference>
<dbReference type="CDD" id="cd10283">
    <property type="entry name" value="MnuA_DNase1-like"/>
    <property type="match status" value="1"/>
</dbReference>
<dbReference type="PANTHER" id="PTHR42834:SF1">
    <property type="entry name" value="ENDONUCLEASE_EXONUCLEASE_PHOSPHATASE FAMILY PROTEIN (AFU_ORTHOLOGUE AFUA_3G09210)"/>
    <property type="match status" value="1"/>
</dbReference>
<dbReference type="Proteomes" id="UP000283523">
    <property type="component" value="Unassembled WGS sequence"/>
</dbReference>
<protein>
    <submittedName>
        <fullName evidence="7">T9SS C-terminal target domain-containing protein</fullName>
    </submittedName>
</protein>
<dbReference type="SUPFAM" id="SSF56219">
    <property type="entry name" value="DNase I-like"/>
    <property type="match status" value="1"/>
</dbReference>